<dbReference type="AlphaFoldDB" id="A0AAW1DLS7"/>
<dbReference type="Proteomes" id="UP001461498">
    <property type="component" value="Unassembled WGS sequence"/>
</dbReference>
<protein>
    <recommendedName>
        <fullName evidence="12">WD repeat-containing protein 4 homolog</fullName>
    </recommendedName>
</protein>
<dbReference type="InterPro" id="IPR036322">
    <property type="entry name" value="WD40_repeat_dom_sf"/>
</dbReference>
<evidence type="ECO:0000256" key="7">
    <source>
        <dbReference type="ARBA" id="ARBA00093542"/>
    </source>
</evidence>
<evidence type="ECO:0000256" key="4">
    <source>
        <dbReference type="ARBA" id="ARBA00022737"/>
    </source>
</evidence>
<evidence type="ECO:0000256" key="1">
    <source>
        <dbReference type="ARBA" id="ARBA00004123"/>
    </source>
</evidence>
<dbReference type="GO" id="GO:0106004">
    <property type="term" value="P:tRNA (guanine-N7)-methylation"/>
    <property type="evidence" value="ECO:0007669"/>
    <property type="project" value="UniProtKB-UniRule"/>
</dbReference>
<reference evidence="10 11" key="1">
    <citation type="submission" date="2022-12" db="EMBL/GenBank/DDBJ databases">
        <title>Chromosome-level genome assembly of true bugs.</title>
        <authorList>
            <person name="Ma L."/>
            <person name="Li H."/>
        </authorList>
    </citation>
    <scope>NUCLEOTIDE SEQUENCE [LARGE SCALE GENOMIC DNA]</scope>
    <source>
        <strain evidence="10">Lab_2022b</strain>
    </source>
</reference>
<dbReference type="InterPro" id="IPR019775">
    <property type="entry name" value="WD40_repeat_CS"/>
</dbReference>
<evidence type="ECO:0000256" key="2">
    <source>
        <dbReference type="ARBA" id="ARBA00022574"/>
    </source>
</evidence>
<keyword evidence="5 8" id="KW-0539">Nucleus</keyword>
<dbReference type="PROSITE" id="PS50294">
    <property type="entry name" value="WD_REPEATS_REGION"/>
    <property type="match status" value="1"/>
</dbReference>
<comment type="function">
    <text evidence="6">Required for the Mettl1-dependent formation of N(7)-methylguanine at position 46 (m7G46) in tRNA. In the Mettl1-wuho methyltransferase complex, it is required to stabilize and induce conformational changes of the catalytic subunit. Required for binding of nanos mRNA and repression of translation by the mei-P26-bgcn-bam-sxl complex. May cooperate with mei-P26 and nanos to derepress the BMP signaling pathway. May cooperate with mei-P26 to suppress expression of a subset of microRNAs. May cooperate with mei-P26 to regulate bam expression levels in germline cells during gametogenesis. Required to promote mitosis to meiosis transition during gametogenesis. May regulate germline cell division in part by regulating ribosome biogenesis.</text>
</comment>
<evidence type="ECO:0008006" key="12">
    <source>
        <dbReference type="Google" id="ProtNLM"/>
    </source>
</evidence>
<dbReference type="InterPro" id="IPR015943">
    <property type="entry name" value="WD40/YVTN_repeat-like_dom_sf"/>
</dbReference>
<evidence type="ECO:0000313" key="10">
    <source>
        <dbReference type="EMBL" id="KAK9511244.1"/>
    </source>
</evidence>
<name>A0AAW1DLS7_9HEMI</name>
<comment type="subcellular location">
    <subcellularLocation>
        <location evidence="1 8">Nucleus</location>
    </subcellularLocation>
</comment>
<comment type="subunit">
    <text evidence="7">Forms a heterodimer with the catalytic subunit Mettl1. Interacts with mei-P26 and weakly interacts with bgcn; required for the function or formation of the mei-P26-bgcn-bam-sxl complex. Interacts with nanos; may be involved in mei-P26-dependent derepression of the BMP signaling pathway. Interacts with Myc; the interaction may be mediated by mei-P26 and may be involved in the regulation of ribosome biogenesis.</text>
</comment>
<dbReference type="PROSITE" id="PS00678">
    <property type="entry name" value="WD_REPEATS_1"/>
    <property type="match status" value="1"/>
</dbReference>
<comment type="similarity">
    <text evidence="8">Belongs to the WD repeat TRM82 family.</text>
</comment>
<evidence type="ECO:0000256" key="5">
    <source>
        <dbReference type="ARBA" id="ARBA00023242"/>
    </source>
</evidence>
<evidence type="ECO:0000256" key="8">
    <source>
        <dbReference type="HAMAP-Rule" id="MF_03056"/>
    </source>
</evidence>
<dbReference type="SUPFAM" id="SSF50978">
    <property type="entry name" value="WD40 repeat-like"/>
    <property type="match status" value="1"/>
</dbReference>
<dbReference type="GO" id="GO:0043527">
    <property type="term" value="C:tRNA methyltransferase complex"/>
    <property type="evidence" value="ECO:0007669"/>
    <property type="project" value="TreeGrafter"/>
</dbReference>
<gene>
    <name evidence="10" type="ORF">O3M35_005838</name>
</gene>
<dbReference type="HAMAP" id="MF_03056">
    <property type="entry name" value="TRM82"/>
    <property type="match status" value="1"/>
</dbReference>
<evidence type="ECO:0000313" key="11">
    <source>
        <dbReference type="Proteomes" id="UP001461498"/>
    </source>
</evidence>
<feature type="repeat" description="WD" evidence="9">
    <location>
        <begin position="171"/>
        <end position="213"/>
    </location>
</feature>
<dbReference type="EMBL" id="JAPXFL010000002">
    <property type="protein sequence ID" value="KAK9511244.1"/>
    <property type="molecule type" value="Genomic_DNA"/>
</dbReference>
<accession>A0AAW1DLS7</accession>
<dbReference type="GO" id="GO:0005634">
    <property type="term" value="C:nucleus"/>
    <property type="evidence" value="ECO:0007669"/>
    <property type="project" value="UniProtKB-SubCell"/>
</dbReference>
<dbReference type="PANTHER" id="PTHR16288:SF0">
    <property type="entry name" value="TRNA (GUANINE-N(7)-)-METHYLTRANSFERASE NON-CATALYTIC SUBUNIT WDR4"/>
    <property type="match status" value="1"/>
</dbReference>
<evidence type="ECO:0000256" key="9">
    <source>
        <dbReference type="PROSITE-ProRule" id="PRU00221"/>
    </source>
</evidence>
<dbReference type="Gene3D" id="2.130.10.10">
    <property type="entry name" value="YVTN repeat-like/Quinoprotein amine dehydrogenase"/>
    <property type="match status" value="1"/>
</dbReference>
<sequence>MVSLSVGKDFIILTFTDISVVYYKDNGECGERLLEHVCVDCKESEKNEASSSICSSVSSNGKYFASCLHKDLYIWRVKDWSLMSKRLINRSASALVFSGNSENIAVADKSGDVYLYSVESADTKGELILGHVSMLLDLVITADSKYIITCDRDEKIRVSHYPNAYNIQSYCLGHDEFVTSICILAENENVLVSGSGDGTLRFWEFVSGKQLLCVSCILDNETNEHNKPLISAVVSATYNCVLKETITLDSIPISIKFCDSELWVLKENLEEPLSVYSYSTVNNEFSLNKSVCSINSVLMKRSAHLENVFKKDRYPSTLYKRRFDNVQEYLKRKMMRIETEASKSKRQLSDSEPN</sequence>
<evidence type="ECO:0000256" key="3">
    <source>
        <dbReference type="ARBA" id="ARBA00022694"/>
    </source>
</evidence>
<keyword evidence="11" id="KW-1185">Reference proteome</keyword>
<keyword evidence="4 8" id="KW-0677">Repeat</keyword>
<dbReference type="SMART" id="SM00320">
    <property type="entry name" value="WD40"/>
    <property type="match status" value="3"/>
</dbReference>
<dbReference type="InterPro" id="IPR001680">
    <property type="entry name" value="WD40_rpt"/>
</dbReference>
<evidence type="ECO:0000256" key="6">
    <source>
        <dbReference type="ARBA" id="ARBA00093337"/>
    </source>
</evidence>
<dbReference type="PROSITE" id="PS50082">
    <property type="entry name" value="WD_REPEATS_2"/>
    <property type="match status" value="1"/>
</dbReference>
<organism evidence="10 11">
    <name type="scientific">Rhynocoris fuscipes</name>
    <dbReference type="NCBI Taxonomy" id="488301"/>
    <lineage>
        <taxon>Eukaryota</taxon>
        <taxon>Metazoa</taxon>
        <taxon>Ecdysozoa</taxon>
        <taxon>Arthropoda</taxon>
        <taxon>Hexapoda</taxon>
        <taxon>Insecta</taxon>
        <taxon>Pterygota</taxon>
        <taxon>Neoptera</taxon>
        <taxon>Paraneoptera</taxon>
        <taxon>Hemiptera</taxon>
        <taxon>Heteroptera</taxon>
        <taxon>Panheteroptera</taxon>
        <taxon>Cimicomorpha</taxon>
        <taxon>Reduviidae</taxon>
        <taxon>Harpactorinae</taxon>
        <taxon>Harpactorini</taxon>
        <taxon>Rhynocoris</taxon>
    </lineage>
</organism>
<dbReference type="PANTHER" id="PTHR16288">
    <property type="entry name" value="WD40 REPEAT PROTEIN 4"/>
    <property type="match status" value="1"/>
</dbReference>
<keyword evidence="2 8" id="KW-0853">WD repeat</keyword>
<dbReference type="Pfam" id="PF00400">
    <property type="entry name" value="WD40"/>
    <property type="match status" value="1"/>
</dbReference>
<comment type="pathway">
    <text evidence="8">tRNA modification; N(7)-methylguanine-tRNA biosynthesis.</text>
</comment>
<comment type="function">
    <text evidence="8">Required for the formation of N(7)-methylguanine at position 46 (m7G46) in tRNA. In the complex, it is required to stabilize and induce conformational changes of the catalytic subunit.</text>
</comment>
<dbReference type="GO" id="GO:0005829">
    <property type="term" value="C:cytosol"/>
    <property type="evidence" value="ECO:0007669"/>
    <property type="project" value="TreeGrafter"/>
</dbReference>
<dbReference type="InterPro" id="IPR028884">
    <property type="entry name" value="Trm82"/>
</dbReference>
<comment type="caution">
    <text evidence="10">The sequence shown here is derived from an EMBL/GenBank/DDBJ whole genome shotgun (WGS) entry which is preliminary data.</text>
</comment>
<proteinExistence type="inferred from homology"/>
<keyword evidence="3 8" id="KW-0819">tRNA processing</keyword>